<protein>
    <recommendedName>
        <fullName evidence="1">Reverse transcriptase domain-containing protein</fullName>
    </recommendedName>
</protein>
<sequence>MDRELPRHWTIINIIPIPKSGDTKTDNYRGISLSSVVAKVYNRMILNIIRPKLDPWLRINQNGFGGREPPPHNNTSDKVLTPEGETDTFPILAGVLQGDTLAPYLFIIVLDYALRRAMTGKEEQLEFTITPGKSRRFRIVIQTDFDFADDIALVSVSVEKAQTLLLGVEGEFQKMSLQLNAKKTEVITFNINEKTKITTKNCTILAVNEVFKYIGSYISSTENDIRRENTRAVSIPTTRSYSLLRAEATKPTRLLQKRTRALESDWWERKAKALELQRVADRNNMNGFYTGLKEVWGPKKKGPDQLKSTGGMETFSDSKKVVARWSERF</sequence>
<gene>
    <name evidence="2" type="ORF">NP493_1729g00048</name>
</gene>
<name>A0AAD9JVP2_RIDPI</name>
<dbReference type="PROSITE" id="PS50878">
    <property type="entry name" value="RT_POL"/>
    <property type="match status" value="1"/>
</dbReference>
<feature type="domain" description="Reverse transcriptase" evidence="1">
    <location>
        <begin position="1"/>
        <end position="218"/>
    </location>
</feature>
<evidence type="ECO:0000313" key="3">
    <source>
        <dbReference type="Proteomes" id="UP001209878"/>
    </source>
</evidence>
<dbReference type="InterPro" id="IPR000477">
    <property type="entry name" value="RT_dom"/>
</dbReference>
<keyword evidence="3" id="KW-1185">Reference proteome</keyword>
<dbReference type="AlphaFoldDB" id="A0AAD9JVP2"/>
<dbReference type="Proteomes" id="UP001209878">
    <property type="component" value="Unassembled WGS sequence"/>
</dbReference>
<dbReference type="PANTHER" id="PTHR47027">
    <property type="entry name" value="REVERSE TRANSCRIPTASE DOMAIN-CONTAINING PROTEIN"/>
    <property type="match status" value="1"/>
</dbReference>
<dbReference type="CDD" id="cd01650">
    <property type="entry name" value="RT_nLTR_like"/>
    <property type="match status" value="1"/>
</dbReference>
<evidence type="ECO:0000313" key="2">
    <source>
        <dbReference type="EMBL" id="KAK2159313.1"/>
    </source>
</evidence>
<organism evidence="2 3">
    <name type="scientific">Ridgeia piscesae</name>
    <name type="common">Tubeworm</name>
    <dbReference type="NCBI Taxonomy" id="27915"/>
    <lineage>
        <taxon>Eukaryota</taxon>
        <taxon>Metazoa</taxon>
        <taxon>Spiralia</taxon>
        <taxon>Lophotrochozoa</taxon>
        <taxon>Annelida</taxon>
        <taxon>Polychaeta</taxon>
        <taxon>Sedentaria</taxon>
        <taxon>Canalipalpata</taxon>
        <taxon>Sabellida</taxon>
        <taxon>Siboglinidae</taxon>
        <taxon>Ridgeia</taxon>
    </lineage>
</organism>
<dbReference type="PANTHER" id="PTHR47027:SF27">
    <property type="entry name" value="REVERSE TRANSCRIPTASE DOMAIN-CONTAINING PROTEIN"/>
    <property type="match status" value="1"/>
</dbReference>
<evidence type="ECO:0000259" key="1">
    <source>
        <dbReference type="PROSITE" id="PS50878"/>
    </source>
</evidence>
<proteinExistence type="predicted"/>
<comment type="caution">
    <text evidence="2">The sequence shown here is derived from an EMBL/GenBank/DDBJ whole genome shotgun (WGS) entry which is preliminary data.</text>
</comment>
<dbReference type="Pfam" id="PF00078">
    <property type="entry name" value="RVT_1"/>
    <property type="match status" value="1"/>
</dbReference>
<dbReference type="EMBL" id="JAODUO010001728">
    <property type="protein sequence ID" value="KAK2159313.1"/>
    <property type="molecule type" value="Genomic_DNA"/>
</dbReference>
<reference evidence="2" key="1">
    <citation type="journal article" date="2023" name="Mol. Biol. Evol.">
        <title>Third-Generation Sequencing Reveals the Adaptive Role of the Epigenome in Three Deep-Sea Polychaetes.</title>
        <authorList>
            <person name="Perez M."/>
            <person name="Aroh O."/>
            <person name="Sun Y."/>
            <person name="Lan Y."/>
            <person name="Juniper S.K."/>
            <person name="Young C.R."/>
            <person name="Angers B."/>
            <person name="Qian P.Y."/>
        </authorList>
    </citation>
    <scope>NUCLEOTIDE SEQUENCE</scope>
    <source>
        <strain evidence="2">R07B-5</strain>
    </source>
</reference>
<accession>A0AAD9JVP2</accession>